<sequence length="561" mass="63552">MSSRHSPFSCPLALNKKRQHDSEHDDDYSTSGSTKKRRSSEHLEPKNNSKTKSRTAAPLQKMNFGANNSHELGNSNLPLRDPVINNTDPSSPESPQYANLTNNSRSLLPSHIIETSSSQAGECINHAESGFEFPPRNKVAQRVLDVGDSYNASSEFVQEDDRRVGSHKDCTVTVVSKDDHVENKSSSDDRGGIKLQSSHHVGYDNDTENSELLPENVEEDSRMQVLPRFRKIKTSYSLNKKPIKDVPCHSTFRSPSPTCYSQEVFTVAQQSRHLPVPTTKPKSGSSNAPQSLLQKVLSRSGASIPLKQFSFREDEIEFVDIIGESFEEECHARMFRITAGGRNFALKHKYRESDMSQSHSQYPLPNQRFDHESTTYARNAHLQDLPSSPVPKCYGYVELTKIPQARSRHQRNPFRSTWYSTAAYLDFLIQEEDRQGSENQQWKRYFRDKPPSACILRGIVLEEIPSGSLERRTLSHPSKLINSGRESLARLHECGVTHGDAGDLHHALVAKSGRVVWVGFANSYAYRQGALQKFSKRAETEIRFWDSLFVKRRPRPRKQQA</sequence>
<name>A0A1E1LRP7_9HELO</name>
<protein>
    <submittedName>
        <fullName evidence="2">Uncharacterized protein</fullName>
    </submittedName>
</protein>
<evidence type="ECO:0000313" key="3">
    <source>
        <dbReference type="Proteomes" id="UP000178912"/>
    </source>
</evidence>
<reference evidence="3" key="1">
    <citation type="submission" date="2016-03" db="EMBL/GenBank/DDBJ databases">
        <authorList>
            <person name="Guldener U."/>
        </authorList>
    </citation>
    <scope>NUCLEOTIDE SEQUENCE [LARGE SCALE GENOMIC DNA]</scope>
    <source>
        <strain evidence="3">04CH-RAC-A.6.1</strain>
    </source>
</reference>
<gene>
    <name evidence="2" type="ORF">RAG0_16729</name>
</gene>
<keyword evidence="3" id="KW-1185">Reference proteome</keyword>
<accession>A0A1E1LRP7</accession>
<dbReference type="EMBL" id="FJUX01000178">
    <property type="protein sequence ID" value="CZT13154.1"/>
    <property type="molecule type" value="Genomic_DNA"/>
</dbReference>
<evidence type="ECO:0000313" key="2">
    <source>
        <dbReference type="EMBL" id="CZT13154.1"/>
    </source>
</evidence>
<organism evidence="2 3">
    <name type="scientific">Rhynchosporium agropyri</name>
    <dbReference type="NCBI Taxonomy" id="914238"/>
    <lineage>
        <taxon>Eukaryota</taxon>
        <taxon>Fungi</taxon>
        <taxon>Dikarya</taxon>
        <taxon>Ascomycota</taxon>
        <taxon>Pezizomycotina</taxon>
        <taxon>Leotiomycetes</taxon>
        <taxon>Helotiales</taxon>
        <taxon>Ploettnerulaceae</taxon>
        <taxon>Rhynchosporium</taxon>
    </lineage>
</organism>
<dbReference type="OrthoDB" id="10020333at2759"/>
<dbReference type="Proteomes" id="UP000178912">
    <property type="component" value="Unassembled WGS sequence"/>
</dbReference>
<feature type="region of interest" description="Disordered" evidence="1">
    <location>
        <begin position="178"/>
        <end position="209"/>
    </location>
</feature>
<proteinExistence type="predicted"/>
<feature type="compositionally biased region" description="Basic and acidic residues" evidence="1">
    <location>
        <begin position="178"/>
        <end position="192"/>
    </location>
</feature>
<feature type="region of interest" description="Disordered" evidence="1">
    <location>
        <begin position="271"/>
        <end position="291"/>
    </location>
</feature>
<feature type="compositionally biased region" description="Polar residues" evidence="1">
    <location>
        <begin position="65"/>
        <end position="77"/>
    </location>
</feature>
<feature type="compositionally biased region" description="Polar residues" evidence="1">
    <location>
        <begin position="84"/>
        <end position="102"/>
    </location>
</feature>
<feature type="region of interest" description="Disordered" evidence="1">
    <location>
        <begin position="1"/>
        <end position="102"/>
    </location>
</feature>
<evidence type="ECO:0000256" key="1">
    <source>
        <dbReference type="SAM" id="MobiDB-lite"/>
    </source>
</evidence>
<feature type="compositionally biased region" description="Polar residues" evidence="1">
    <location>
        <begin position="280"/>
        <end position="291"/>
    </location>
</feature>
<dbReference type="AlphaFoldDB" id="A0A1E1LRP7"/>